<keyword evidence="3" id="KW-1185">Reference proteome</keyword>
<evidence type="ECO:0000313" key="2">
    <source>
        <dbReference type="EMBL" id="GAA4210873.1"/>
    </source>
</evidence>
<evidence type="ECO:0000313" key="3">
    <source>
        <dbReference type="Proteomes" id="UP001501251"/>
    </source>
</evidence>
<name>A0ABP8BNA5_9ACTN</name>
<dbReference type="EMBL" id="BAABAQ010000025">
    <property type="protein sequence ID" value="GAA4210873.1"/>
    <property type="molecule type" value="Genomic_DNA"/>
</dbReference>
<comment type="caution">
    <text evidence="2">The sequence shown here is derived from an EMBL/GenBank/DDBJ whole genome shotgun (WGS) entry which is preliminary data.</text>
</comment>
<sequence length="59" mass="6362">MTDRVVRAPVRVWSEGDALTVAVARLRQEEITAIGPRGRGPGGGAMDTTPPREHPQADR</sequence>
<evidence type="ECO:0000256" key="1">
    <source>
        <dbReference type="SAM" id="MobiDB-lite"/>
    </source>
</evidence>
<feature type="region of interest" description="Disordered" evidence="1">
    <location>
        <begin position="32"/>
        <end position="59"/>
    </location>
</feature>
<reference evidence="3" key="1">
    <citation type="journal article" date="2019" name="Int. J. Syst. Evol. Microbiol.">
        <title>The Global Catalogue of Microorganisms (GCM) 10K type strain sequencing project: providing services to taxonomists for standard genome sequencing and annotation.</title>
        <authorList>
            <consortium name="The Broad Institute Genomics Platform"/>
            <consortium name="The Broad Institute Genome Sequencing Center for Infectious Disease"/>
            <person name="Wu L."/>
            <person name="Ma J."/>
        </authorList>
    </citation>
    <scope>NUCLEOTIDE SEQUENCE [LARGE SCALE GENOMIC DNA]</scope>
    <source>
        <strain evidence="3">JCM 17388</strain>
    </source>
</reference>
<proteinExistence type="predicted"/>
<feature type="compositionally biased region" description="Basic and acidic residues" evidence="1">
    <location>
        <begin position="50"/>
        <end position="59"/>
    </location>
</feature>
<organism evidence="2 3">
    <name type="scientific">Streptosporangium oxazolinicum</name>
    <dbReference type="NCBI Taxonomy" id="909287"/>
    <lineage>
        <taxon>Bacteria</taxon>
        <taxon>Bacillati</taxon>
        <taxon>Actinomycetota</taxon>
        <taxon>Actinomycetes</taxon>
        <taxon>Streptosporangiales</taxon>
        <taxon>Streptosporangiaceae</taxon>
        <taxon>Streptosporangium</taxon>
    </lineage>
</organism>
<protein>
    <submittedName>
        <fullName evidence="2">Uncharacterized protein</fullName>
    </submittedName>
</protein>
<gene>
    <name evidence="2" type="ORF">GCM10022252_79290</name>
</gene>
<dbReference type="Proteomes" id="UP001501251">
    <property type="component" value="Unassembled WGS sequence"/>
</dbReference>
<accession>A0ABP8BNA5</accession>